<evidence type="ECO:0000256" key="1">
    <source>
        <dbReference type="SAM" id="MobiDB-lite"/>
    </source>
</evidence>
<evidence type="ECO:0000313" key="2">
    <source>
        <dbReference type="EMBL" id="PRW57557.1"/>
    </source>
</evidence>
<reference evidence="2 3" key="1">
    <citation type="journal article" date="2018" name="Plant J.">
        <title>Genome sequences of Chlorella sorokiniana UTEX 1602 and Micractinium conductrix SAG 241.80: implications to maltose excretion by a green alga.</title>
        <authorList>
            <person name="Arriola M.B."/>
            <person name="Velmurugan N."/>
            <person name="Zhang Y."/>
            <person name="Plunkett M.H."/>
            <person name="Hondzo H."/>
            <person name="Barney B.M."/>
        </authorList>
    </citation>
    <scope>NUCLEOTIDE SEQUENCE [LARGE SCALE GENOMIC DNA]</scope>
    <source>
        <strain evidence="3">UTEX 1602</strain>
    </source>
</reference>
<feature type="region of interest" description="Disordered" evidence="1">
    <location>
        <begin position="93"/>
        <end position="162"/>
    </location>
</feature>
<dbReference type="EMBL" id="LHPG02000006">
    <property type="protein sequence ID" value="PRW57557.1"/>
    <property type="molecule type" value="Genomic_DNA"/>
</dbReference>
<proteinExistence type="predicted"/>
<keyword evidence="3" id="KW-1185">Reference proteome</keyword>
<dbReference type="Proteomes" id="UP000239899">
    <property type="component" value="Unassembled WGS sequence"/>
</dbReference>
<protein>
    <submittedName>
        <fullName evidence="2">Dual specificity phosphatase 8-like</fullName>
    </submittedName>
</protein>
<gene>
    <name evidence="2" type="ORF">C2E21_3451</name>
</gene>
<name>A0A2P6TU05_CHLSO</name>
<sequence length="238" mass="24825">MPRKRKAAEAGSRSGKRQQRGSLPSLASILQSATEQAAAAASGLSPELAAAYTAYLAAQAADVRATMEERLRSLLDQQRFGAAVNLMQAAVRRAGSGGDEPTVADAPAPGGTAGPATRSGAPSQSQPQQQAREQPKKQGQRARAQQARHLKQAQQPKPDPDAEPALAQLLREAAHDEAAAAEGMAPELVAAFLRLLPGLGPREQADKEGALMHMVQRRRFAAAAAVMRAAVEQHAGAA</sequence>
<comment type="caution">
    <text evidence="2">The sequence shown here is derived from an EMBL/GenBank/DDBJ whole genome shotgun (WGS) entry which is preliminary data.</text>
</comment>
<feature type="region of interest" description="Disordered" evidence="1">
    <location>
        <begin position="1"/>
        <end position="25"/>
    </location>
</feature>
<feature type="compositionally biased region" description="Low complexity" evidence="1">
    <location>
        <begin position="101"/>
        <end position="132"/>
    </location>
</feature>
<dbReference type="AlphaFoldDB" id="A0A2P6TU05"/>
<evidence type="ECO:0000313" key="3">
    <source>
        <dbReference type="Proteomes" id="UP000239899"/>
    </source>
</evidence>
<organism evidence="2 3">
    <name type="scientific">Chlorella sorokiniana</name>
    <name type="common">Freshwater green alga</name>
    <dbReference type="NCBI Taxonomy" id="3076"/>
    <lineage>
        <taxon>Eukaryota</taxon>
        <taxon>Viridiplantae</taxon>
        <taxon>Chlorophyta</taxon>
        <taxon>core chlorophytes</taxon>
        <taxon>Trebouxiophyceae</taxon>
        <taxon>Chlorellales</taxon>
        <taxon>Chlorellaceae</taxon>
        <taxon>Chlorella clade</taxon>
        <taxon>Chlorella</taxon>
    </lineage>
</organism>
<accession>A0A2P6TU05</accession>